<feature type="transmembrane region" description="Helical" evidence="1">
    <location>
        <begin position="56"/>
        <end position="80"/>
    </location>
</feature>
<keyword evidence="1" id="KW-1133">Transmembrane helix</keyword>
<evidence type="ECO:0000313" key="3">
    <source>
        <dbReference type="Proteomes" id="UP000214365"/>
    </source>
</evidence>
<accession>A0A225AHG0</accession>
<protein>
    <submittedName>
        <fullName evidence="2">Uncharacterized protein</fullName>
    </submittedName>
</protein>
<keyword evidence="1" id="KW-0472">Membrane</keyword>
<keyword evidence="3" id="KW-1185">Reference proteome</keyword>
<dbReference type="AlphaFoldDB" id="A0A225AHG0"/>
<reference evidence="2 3" key="1">
    <citation type="submission" date="2015-06" db="EMBL/GenBank/DDBJ databases">
        <title>Talaromyces atroroseus IBT 11181 draft genome.</title>
        <authorList>
            <person name="Rasmussen K.B."/>
            <person name="Rasmussen S."/>
            <person name="Petersen B."/>
            <person name="Sicheritz-Ponten T."/>
            <person name="Mortensen U.H."/>
            <person name="Thrane U."/>
        </authorList>
    </citation>
    <scope>NUCLEOTIDE SEQUENCE [LARGE SCALE GENOMIC DNA]</scope>
    <source>
        <strain evidence="2 3">IBT 11181</strain>
    </source>
</reference>
<dbReference type="OrthoDB" id="2688021at2759"/>
<feature type="transmembrane region" description="Helical" evidence="1">
    <location>
        <begin position="129"/>
        <end position="149"/>
    </location>
</feature>
<dbReference type="Proteomes" id="UP000214365">
    <property type="component" value="Unassembled WGS sequence"/>
</dbReference>
<keyword evidence="1" id="KW-0812">Transmembrane</keyword>
<proteinExistence type="predicted"/>
<name>A0A225AHG0_TALAT</name>
<evidence type="ECO:0000256" key="1">
    <source>
        <dbReference type="SAM" id="Phobius"/>
    </source>
</evidence>
<dbReference type="RefSeq" id="XP_020118804.1">
    <property type="nucleotide sequence ID" value="XM_020268713.1"/>
</dbReference>
<comment type="caution">
    <text evidence="2">The sequence shown here is derived from an EMBL/GenBank/DDBJ whole genome shotgun (WGS) entry which is preliminary data.</text>
</comment>
<dbReference type="GeneID" id="31005781"/>
<gene>
    <name evidence="2" type="ORF">UA08_06025</name>
</gene>
<feature type="transmembrane region" description="Helical" evidence="1">
    <location>
        <begin position="524"/>
        <end position="542"/>
    </location>
</feature>
<feature type="transmembrane region" description="Helical" evidence="1">
    <location>
        <begin position="184"/>
        <end position="204"/>
    </location>
</feature>
<evidence type="ECO:0000313" key="2">
    <source>
        <dbReference type="EMBL" id="OKL58683.1"/>
    </source>
</evidence>
<organism evidence="2 3">
    <name type="scientific">Talaromyces atroroseus</name>
    <dbReference type="NCBI Taxonomy" id="1441469"/>
    <lineage>
        <taxon>Eukaryota</taxon>
        <taxon>Fungi</taxon>
        <taxon>Dikarya</taxon>
        <taxon>Ascomycota</taxon>
        <taxon>Pezizomycotina</taxon>
        <taxon>Eurotiomycetes</taxon>
        <taxon>Eurotiomycetidae</taxon>
        <taxon>Eurotiales</taxon>
        <taxon>Trichocomaceae</taxon>
        <taxon>Talaromyces</taxon>
        <taxon>Talaromyces sect. Trachyspermi</taxon>
    </lineage>
</organism>
<feature type="transmembrane region" description="Helical" evidence="1">
    <location>
        <begin position="373"/>
        <end position="391"/>
    </location>
</feature>
<dbReference type="EMBL" id="LFMY01000009">
    <property type="protein sequence ID" value="OKL58683.1"/>
    <property type="molecule type" value="Genomic_DNA"/>
</dbReference>
<sequence length="609" mass="66927">MELPQTFSVSSAMSSSTAFIREVNTAESTKKFHPEHQPSQTPSINASEKALGTRNLCAVGVLIGWIAGIACIVTGAHMIAIKAPLAPYFKGKYVGIGTRGYCFVPGLAGDGQWNMKGHHMYVLPKSVQLLITLGLNIAANILLDCMGYIHSTTLKWALIRENRLQKNSNLRLFSCAKSCFPNKWYMNAISLLSLAITYGALASLTTGMDMLTLCKLDAGTVQNIDWYESNEGPQDGLDFNGFAMVGLGIGLSLQAFVSTCSLCKSGLVGTWSSHPLTVVKVYTGISSCESKSERSLSDSKLSPQVSVSTRPISGTSHMEAITDSSHFPFPPSPTNPESLRLSSCASQEISLSFPQSRQPSMLSMLPSVCRIQYLVWAFFGAFAIWSGAVAISDSKTGRWSGYLSNTSTLEYWKKFGLADFDFSDNIQLRYQQDLVGLCIQIAVQSSITFGLHCTELVINVSRDETNWRKASTVGIATEDNSNPAKSFTTSWQSMTLMVFKSVIQWVFGYAFIADDAVDMGLLPLATMTGLFLLLAIFTEYLVRRRPKGYQPATYGDIQWMAYFIDEWDHKLLFWGDKGEIDRGIRKAGTAGHRLSDIRPDVPYVGLTME</sequence>
<dbReference type="STRING" id="1441469.A0A225AHG0"/>
<feature type="transmembrane region" description="Helical" evidence="1">
    <location>
        <begin position="494"/>
        <end position="512"/>
    </location>
</feature>